<name>A0A2S8B3R4_9SPHN</name>
<protein>
    <recommendedName>
        <fullName evidence="1">MIP18 family-like domain-containing protein</fullName>
    </recommendedName>
</protein>
<dbReference type="Proteomes" id="UP000238954">
    <property type="component" value="Chromosome"/>
</dbReference>
<dbReference type="InterPro" id="IPR034904">
    <property type="entry name" value="FSCA_dom_sf"/>
</dbReference>
<evidence type="ECO:0000259" key="1">
    <source>
        <dbReference type="Pfam" id="PF01883"/>
    </source>
</evidence>
<dbReference type="InterPro" id="IPR052339">
    <property type="entry name" value="Fe-S_Maturation_MIP18"/>
</dbReference>
<dbReference type="Gene3D" id="3.30.300.130">
    <property type="entry name" value="Fe-S cluster assembly (FSCA)"/>
    <property type="match status" value="1"/>
</dbReference>
<feature type="domain" description="MIP18 family-like" evidence="1">
    <location>
        <begin position="5"/>
        <end position="81"/>
    </location>
</feature>
<dbReference type="OrthoDB" id="8480513at2"/>
<organism evidence="2 3">
    <name type="scientific">Sphingopyxis lindanitolerans</name>
    <dbReference type="NCBI Taxonomy" id="2054227"/>
    <lineage>
        <taxon>Bacteria</taxon>
        <taxon>Pseudomonadati</taxon>
        <taxon>Pseudomonadota</taxon>
        <taxon>Alphaproteobacteria</taxon>
        <taxon>Sphingomonadales</taxon>
        <taxon>Sphingomonadaceae</taxon>
        <taxon>Sphingopyxis</taxon>
    </lineage>
</organism>
<dbReference type="Pfam" id="PF01883">
    <property type="entry name" value="FeS_assembly_P"/>
    <property type="match status" value="1"/>
</dbReference>
<gene>
    <name evidence="2" type="ORF">CVO77_18665</name>
</gene>
<evidence type="ECO:0000313" key="2">
    <source>
        <dbReference type="EMBL" id="PQM26990.1"/>
    </source>
</evidence>
<dbReference type="EMBL" id="PHFW01000003">
    <property type="protein sequence ID" value="PQM26990.1"/>
    <property type="molecule type" value="Genomic_DNA"/>
</dbReference>
<evidence type="ECO:0000313" key="3">
    <source>
        <dbReference type="Proteomes" id="UP000238954"/>
    </source>
</evidence>
<sequence length="140" mass="15498">MSLIRAEVEKALHTVYDPCSIASQSPVSVIDMGMVSGLDLDGDAVHLRLLPTNLGCTLVPSIMIAIEEALAAMPSVGSVSISIDKETHWSPDQMSERGREMLGRRRAQAQARFPVQSKQWMLPGQEEARRQRLEMKRKAV</sequence>
<dbReference type="PANTHER" id="PTHR42831:SF1">
    <property type="entry name" value="FE-S PROTEIN MATURATION AUXILIARY FACTOR YITW"/>
    <property type="match status" value="1"/>
</dbReference>
<dbReference type="SUPFAM" id="SSF117916">
    <property type="entry name" value="Fe-S cluster assembly (FSCA) domain-like"/>
    <property type="match status" value="1"/>
</dbReference>
<dbReference type="PANTHER" id="PTHR42831">
    <property type="entry name" value="FE-S PROTEIN MATURATION AUXILIARY FACTOR YITW"/>
    <property type="match status" value="1"/>
</dbReference>
<reference evidence="3" key="1">
    <citation type="submission" date="2017-11" db="EMBL/GenBank/DDBJ databases">
        <title>The complete genome sequence of Sphingopyxis pomeranensis sp. nov. strain WS5A3p.</title>
        <authorList>
            <person name="Kaminski M.A."/>
        </authorList>
    </citation>
    <scope>NUCLEOTIDE SEQUENCE [LARGE SCALE GENOMIC DNA]</scope>
    <source>
        <strain evidence="3">WS5A3p</strain>
    </source>
</reference>
<keyword evidence="3" id="KW-1185">Reference proteome</keyword>
<dbReference type="AlphaFoldDB" id="A0A2S8B3R4"/>
<dbReference type="RefSeq" id="WP_106000360.1">
    <property type="nucleotide sequence ID" value="NZ_CM009578.1"/>
</dbReference>
<dbReference type="InterPro" id="IPR002744">
    <property type="entry name" value="MIP18-like"/>
</dbReference>
<comment type="caution">
    <text evidence="2">The sequence shown here is derived from an EMBL/GenBank/DDBJ whole genome shotgun (WGS) entry which is preliminary data.</text>
</comment>
<accession>A0A2S8B3R4</accession>
<proteinExistence type="predicted"/>